<name>A0ABV3Q0E2_9BACL</name>
<dbReference type="InterPro" id="IPR004089">
    <property type="entry name" value="MCPsignal_dom"/>
</dbReference>
<keyword evidence="8" id="KW-0812">Transmembrane</keyword>
<keyword evidence="8" id="KW-1133">Transmembrane helix</keyword>
<accession>A0ABV3Q0E2</accession>
<feature type="region of interest" description="Disordered" evidence="7">
    <location>
        <begin position="317"/>
        <end position="336"/>
    </location>
</feature>
<dbReference type="SMART" id="SM00283">
    <property type="entry name" value="MA"/>
    <property type="match status" value="1"/>
</dbReference>
<evidence type="ECO:0000256" key="4">
    <source>
        <dbReference type="ARBA" id="ARBA00023224"/>
    </source>
</evidence>
<dbReference type="PANTHER" id="PTHR32089:SF112">
    <property type="entry name" value="LYSOZYME-LIKE PROTEIN-RELATED"/>
    <property type="match status" value="1"/>
</dbReference>
<evidence type="ECO:0000313" key="12">
    <source>
        <dbReference type="Proteomes" id="UP001556040"/>
    </source>
</evidence>
<dbReference type="PROSITE" id="PS50885">
    <property type="entry name" value="HAMP"/>
    <property type="match status" value="1"/>
</dbReference>
<evidence type="ECO:0000259" key="9">
    <source>
        <dbReference type="PROSITE" id="PS50111"/>
    </source>
</evidence>
<evidence type="ECO:0000256" key="6">
    <source>
        <dbReference type="PROSITE-ProRule" id="PRU00284"/>
    </source>
</evidence>
<dbReference type="RefSeq" id="WP_367778079.1">
    <property type="nucleotide sequence ID" value="NZ_JBFMIA010000001.1"/>
</dbReference>
<evidence type="ECO:0000256" key="1">
    <source>
        <dbReference type="ARBA" id="ARBA00004236"/>
    </source>
</evidence>
<feature type="domain" description="HAMP" evidence="10">
    <location>
        <begin position="191"/>
        <end position="248"/>
    </location>
</feature>
<dbReference type="Gene3D" id="1.10.287.950">
    <property type="entry name" value="Methyl-accepting chemotaxis protein"/>
    <property type="match status" value="1"/>
</dbReference>
<evidence type="ECO:0000259" key="10">
    <source>
        <dbReference type="PROSITE" id="PS50885"/>
    </source>
</evidence>
<keyword evidence="4 6" id="KW-0807">Transducer</keyword>
<keyword evidence="3 8" id="KW-0472">Membrane</keyword>
<reference evidence="11 12" key="1">
    <citation type="journal article" date="1979" name="Int. J. Syst. Evol. Microbiol.">
        <title>Bacillus globisporus subsp. marinus subsp. nov.</title>
        <authorList>
            <person name="Liu H."/>
        </authorList>
    </citation>
    <scope>NUCLEOTIDE SEQUENCE [LARGE SCALE GENOMIC DNA]</scope>
    <source>
        <strain evidence="11 12">DSM 1297</strain>
    </source>
</reference>
<evidence type="ECO:0000256" key="7">
    <source>
        <dbReference type="SAM" id="MobiDB-lite"/>
    </source>
</evidence>
<keyword evidence="12" id="KW-1185">Reference proteome</keyword>
<dbReference type="SUPFAM" id="SSF58104">
    <property type="entry name" value="Methyl-accepting chemotaxis protein (MCP) signaling domain"/>
    <property type="match status" value="1"/>
</dbReference>
<comment type="caution">
    <text evidence="11">The sequence shown here is derived from an EMBL/GenBank/DDBJ whole genome shotgun (WGS) entry which is preliminary data.</text>
</comment>
<dbReference type="SMART" id="SM00304">
    <property type="entry name" value="HAMP"/>
    <property type="match status" value="1"/>
</dbReference>
<keyword evidence="2" id="KW-1003">Cell membrane</keyword>
<comment type="subcellular location">
    <subcellularLocation>
        <location evidence="1">Cell membrane</location>
    </subcellularLocation>
</comment>
<dbReference type="CDD" id="cd06225">
    <property type="entry name" value="HAMP"/>
    <property type="match status" value="1"/>
</dbReference>
<dbReference type="InterPro" id="IPR003660">
    <property type="entry name" value="HAMP_dom"/>
</dbReference>
<dbReference type="Pfam" id="PF00015">
    <property type="entry name" value="MCPsignal"/>
    <property type="match status" value="1"/>
</dbReference>
<evidence type="ECO:0000256" key="2">
    <source>
        <dbReference type="ARBA" id="ARBA00022475"/>
    </source>
</evidence>
<dbReference type="PANTHER" id="PTHR32089">
    <property type="entry name" value="METHYL-ACCEPTING CHEMOTAXIS PROTEIN MCPB"/>
    <property type="match status" value="1"/>
</dbReference>
<dbReference type="PROSITE" id="PS50111">
    <property type="entry name" value="CHEMOTAXIS_TRANSDUC_2"/>
    <property type="match status" value="1"/>
</dbReference>
<proteinExistence type="inferred from homology"/>
<evidence type="ECO:0000256" key="8">
    <source>
        <dbReference type="SAM" id="Phobius"/>
    </source>
</evidence>
<dbReference type="Proteomes" id="UP001556040">
    <property type="component" value="Unassembled WGS sequence"/>
</dbReference>
<sequence length="556" mass="60746">MTLRKRLFLLALIPLVLSTIIIAFIVYQMNTMSSASENDVDVLVDIESLNSEFLFIQQALVNFSLSPNEGNRLNTQNQILATEESIEELSSIMPTENQKEQLAIIQAKYEDLIFAAGGALDTAEVSETNRQASRVAGITNDLYLLKILADDWYSATATATEQRISFIVWFAFIGVTAIIVLSVILSFTIARKITTPLNKMVVNARKVASGDLTVELAKVGTKKSSAFEIDLLNESFNVMILNLQDTVYSVKLTKDRITSFTSDISEKMVHLSESSSQVAASTEELASGSQSISEDVQSTAELMSHMNTDFQDSVAISEQSSDKGHEALDSVETGRNSLNRQQQYARDLAESSTSIKKAIDQFASFTDEIQGAAIFVREIADQTNLLSLNAAIEAARAGEAGKGFAVVANEVKKLADDSSQATDKISVMVQNIQNGIGAITVAADTGQSLSEKQLDSMDETESAFQTIATRVQVIDDQLRSLVDSMKKSSNRSAQVVEAIENISAVSEQTAAGTEEISASTNEQLRAFEEMNAHVQTLHEMSNEMQYLLDHFTLPKF</sequence>
<feature type="domain" description="Methyl-accepting transducer" evidence="9">
    <location>
        <begin position="267"/>
        <end position="517"/>
    </location>
</feature>
<dbReference type="Gene3D" id="6.10.340.10">
    <property type="match status" value="1"/>
</dbReference>
<evidence type="ECO:0000256" key="5">
    <source>
        <dbReference type="ARBA" id="ARBA00029447"/>
    </source>
</evidence>
<comment type="similarity">
    <text evidence="5">Belongs to the methyl-accepting chemotaxis (MCP) protein family.</text>
</comment>
<organism evidence="11 12">
    <name type="scientific">Jeotgalibacillus marinus</name>
    <dbReference type="NCBI Taxonomy" id="86667"/>
    <lineage>
        <taxon>Bacteria</taxon>
        <taxon>Bacillati</taxon>
        <taxon>Bacillota</taxon>
        <taxon>Bacilli</taxon>
        <taxon>Bacillales</taxon>
        <taxon>Caryophanaceae</taxon>
        <taxon>Jeotgalibacillus</taxon>
    </lineage>
</organism>
<evidence type="ECO:0000256" key="3">
    <source>
        <dbReference type="ARBA" id="ARBA00023136"/>
    </source>
</evidence>
<gene>
    <name evidence="11" type="ORF">AB1471_02940</name>
</gene>
<dbReference type="EMBL" id="JBFMIA010000001">
    <property type="protein sequence ID" value="MEW9500754.1"/>
    <property type="molecule type" value="Genomic_DNA"/>
</dbReference>
<evidence type="ECO:0000313" key="11">
    <source>
        <dbReference type="EMBL" id="MEW9500754.1"/>
    </source>
</evidence>
<feature type="transmembrane region" description="Helical" evidence="8">
    <location>
        <begin position="166"/>
        <end position="190"/>
    </location>
</feature>
<dbReference type="Pfam" id="PF00672">
    <property type="entry name" value="HAMP"/>
    <property type="match status" value="1"/>
</dbReference>
<protein>
    <submittedName>
        <fullName evidence="11">Methyl-accepting chemotaxis protein</fullName>
    </submittedName>
</protein>